<comment type="pathway">
    <text evidence="2">Aromatic compound metabolism; melatonin biosynthesis; melatonin from serotonin: step 1/2.</text>
</comment>
<evidence type="ECO:0000256" key="3">
    <source>
        <dbReference type="ARBA" id="ARBA00038182"/>
    </source>
</evidence>
<dbReference type="GO" id="GO:0004059">
    <property type="term" value="F:aralkylamine N-acetyltransferase activity"/>
    <property type="evidence" value="ECO:0007669"/>
    <property type="project" value="UniProtKB-EC"/>
</dbReference>
<keyword evidence="15" id="KW-1185">Reference proteome</keyword>
<evidence type="ECO:0000256" key="8">
    <source>
        <dbReference type="ARBA" id="ARBA00051711"/>
    </source>
</evidence>
<dbReference type="SUPFAM" id="SSF55729">
    <property type="entry name" value="Acyl-CoA N-acyltransferases (Nat)"/>
    <property type="match status" value="1"/>
</dbReference>
<accession>A0AAD4MP92</accession>
<gene>
    <name evidence="14" type="ORF">DdX_16134</name>
</gene>
<sequence length="247" mass="28113">MSTPSTMPLSQCHNQPNIHSKDLNTHQVIEDFSIVKAHPSDSPDILKFMLKDFLKTESLNAALGLTAEEATEFFGDIIKCCFEDEAHNCNYLVRSKETNKIVGLRLACILDRERGEESQAFSADQKEPPKVKEIKEILHSVESQTWNLVPKECNRLASWMVLSVDKDFGRRGIGQKLIEHNLDELREFGCQGIVTEASAFKSQQLFKKNGYSRPTEILHAHWKDMDGKQIFVCPDGTDRVTMEFKLL</sequence>
<evidence type="ECO:0000259" key="13">
    <source>
        <dbReference type="Pfam" id="PF00583"/>
    </source>
</evidence>
<dbReference type="PANTHER" id="PTHR20905">
    <property type="entry name" value="N-ACETYLTRANSFERASE-RELATED"/>
    <property type="match status" value="1"/>
</dbReference>
<protein>
    <recommendedName>
        <fullName evidence="4">aralkylamine N-acetyltransferase</fullName>
        <ecNumber evidence="4">2.3.1.87</ecNumber>
    </recommendedName>
</protein>
<evidence type="ECO:0000256" key="4">
    <source>
        <dbReference type="ARBA" id="ARBA00039114"/>
    </source>
</evidence>
<dbReference type="AlphaFoldDB" id="A0AAD4MP92"/>
<dbReference type="CDD" id="cd04301">
    <property type="entry name" value="NAT_SF"/>
    <property type="match status" value="1"/>
</dbReference>
<evidence type="ECO:0000256" key="2">
    <source>
        <dbReference type="ARBA" id="ARBA00037926"/>
    </source>
</evidence>
<comment type="catalytic activity">
    <reaction evidence="6">
        <text>serotonin + octadecanoyl-CoA = N-octadecanoyl-serotonin + CoA + H(+)</text>
        <dbReference type="Rhea" id="RHEA:51400"/>
        <dbReference type="ChEBI" id="CHEBI:15378"/>
        <dbReference type="ChEBI" id="CHEBI:57287"/>
        <dbReference type="ChEBI" id="CHEBI:57394"/>
        <dbReference type="ChEBI" id="CHEBI:134065"/>
        <dbReference type="ChEBI" id="CHEBI:350546"/>
    </reaction>
    <physiologicalReaction direction="left-to-right" evidence="6">
        <dbReference type="Rhea" id="RHEA:51401"/>
    </physiologicalReaction>
</comment>
<dbReference type="FunFam" id="3.40.630.30:FF:000046">
    <property type="entry name" value="Dopamine N-acetyltransferase"/>
    <property type="match status" value="1"/>
</dbReference>
<evidence type="ECO:0000256" key="5">
    <source>
        <dbReference type="ARBA" id="ARBA00050189"/>
    </source>
</evidence>
<evidence type="ECO:0000256" key="7">
    <source>
        <dbReference type="ARBA" id="ARBA00051284"/>
    </source>
</evidence>
<proteinExistence type="inferred from homology"/>
<organism evidence="14 15">
    <name type="scientific">Ditylenchus destructor</name>
    <dbReference type="NCBI Taxonomy" id="166010"/>
    <lineage>
        <taxon>Eukaryota</taxon>
        <taxon>Metazoa</taxon>
        <taxon>Ecdysozoa</taxon>
        <taxon>Nematoda</taxon>
        <taxon>Chromadorea</taxon>
        <taxon>Rhabditida</taxon>
        <taxon>Tylenchina</taxon>
        <taxon>Tylenchomorpha</taxon>
        <taxon>Sphaerularioidea</taxon>
        <taxon>Anguinidae</taxon>
        <taxon>Anguininae</taxon>
        <taxon>Ditylenchus</taxon>
    </lineage>
</organism>
<comment type="catalytic activity">
    <reaction evidence="10">
        <text>serotonin + hexadecanoyl-CoA = N-hexadecanoyl-serotonin + CoA + H(+)</text>
        <dbReference type="Rhea" id="RHEA:51384"/>
        <dbReference type="ChEBI" id="CHEBI:15378"/>
        <dbReference type="ChEBI" id="CHEBI:57287"/>
        <dbReference type="ChEBI" id="CHEBI:57379"/>
        <dbReference type="ChEBI" id="CHEBI:134059"/>
        <dbReference type="ChEBI" id="CHEBI:350546"/>
    </reaction>
    <physiologicalReaction direction="left-to-right" evidence="10">
        <dbReference type="Rhea" id="RHEA:51385"/>
    </physiologicalReaction>
</comment>
<comment type="catalytic activity">
    <reaction evidence="11">
        <text>dopamine + hexadecanoyl-CoA = N-hexadecanoyl-dopamine + CoA + H(+)</text>
        <dbReference type="Rhea" id="RHEA:51376"/>
        <dbReference type="ChEBI" id="CHEBI:15378"/>
        <dbReference type="ChEBI" id="CHEBI:57287"/>
        <dbReference type="ChEBI" id="CHEBI:57379"/>
        <dbReference type="ChEBI" id="CHEBI:59905"/>
        <dbReference type="ChEBI" id="CHEBI:134058"/>
    </reaction>
    <physiologicalReaction direction="left-to-right" evidence="11">
        <dbReference type="Rhea" id="RHEA:51377"/>
    </physiologicalReaction>
</comment>
<keyword evidence="1" id="KW-0808">Transferase</keyword>
<evidence type="ECO:0000256" key="1">
    <source>
        <dbReference type="ARBA" id="ARBA00022679"/>
    </source>
</evidence>
<evidence type="ECO:0000313" key="14">
    <source>
        <dbReference type="EMBL" id="KAI1701380.1"/>
    </source>
</evidence>
<comment type="catalytic activity">
    <reaction evidence="12">
        <text>serotonin + acetyl-CoA = N-acetylserotonin + CoA + H(+)</text>
        <dbReference type="Rhea" id="RHEA:25217"/>
        <dbReference type="ChEBI" id="CHEBI:15378"/>
        <dbReference type="ChEBI" id="CHEBI:17697"/>
        <dbReference type="ChEBI" id="CHEBI:57287"/>
        <dbReference type="ChEBI" id="CHEBI:57288"/>
        <dbReference type="ChEBI" id="CHEBI:350546"/>
        <dbReference type="EC" id="2.3.1.87"/>
    </reaction>
    <physiologicalReaction direction="left-to-right" evidence="12">
        <dbReference type="Rhea" id="RHEA:25218"/>
    </physiologicalReaction>
</comment>
<comment type="caution">
    <text evidence="14">The sequence shown here is derived from an EMBL/GenBank/DDBJ whole genome shotgun (WGS) entry which is preliminary data.</text>
</comment>
<reference evidence="14" key="1">
    <citation type="submission" date="2022-01" db="EMBL/GenBank/DDBJ databases">
        <title>Genome Sequence Resource for Two Populations of Ditylenchus destructor, the Migratory Endoparasitic Phytonematode.</title>
        <authorList>
            <person name="Zhang H."/>
            <person name="Lin R."/>
            <person name="Xie B."/>
        </authorList>
    </citation>
    <scope>NUCLEOTIDE SEQUENCE</scope>
    <source>
        <strain evidence="14">BazhouSP</strain>
    </source>
</reference>
<comment type="catalytic activity">
    <reaction evidence="9">
        <text>serotonin + (9Z)-octadecenoyl-CoA = N-(9Z-octadecenoyl)-serotonin + CoA + H(+)</text>
        <dbReference type="Rhea" id="RHEA:51392"/>
        <dbReference type="ChEBI" id="CHEBI:15378"/>
        <dbReference type="ChEBI" id="CHEBI:57287"/>
        <dbReference type="ChEBI" id="CHEBI:57387"/>
        <dbReference type="ChEBI" id="CHEBI:134064"/>
        <dbReference type="ChEBI" id="CHEBI:350546"/>
    </reaction>
    <physiologicalReaction direction="left-to-right" evidence="9">
        <dbReference type="Rhea" id="RHEA:51393"/>
    </physiologicalReaction>
</comment>
<evidence type="ECO:0000256" key="12">
    <source>
        <dbReference type="ARBA" id="ARBA00052491"/>
    </source>
</evidence>
<dbReference type="EC" id="2.3.1.87" evidence="4"/>
<dbReference type="PANTHER" id="PTHR20905:SF30">
    <property type="entry name" value="N-ACETYLTRANSFERASE DOMAIN-CONTAINING PROTEIN"/>
    <property type="match status" value="1"/>
</dbReference>
<name>A0AAD4MP92_9BILA</name>
<evidence type="ECO:0000313" key="15">
    <source>
        <dbReference type="Proteomes" id="UP001201812"/>
    </source>
</evidence>
<dbReference type="Gene3D" id="3.40.630.30">
    <property type="match status" value="1"/>
</dbReference>
<comment type="catalytic activity">
    <reaction evidence="8">
        <text>dopamine + acetyl-CoA = N-acetyldopamine + CoA + H(+)</text>
        <dbReference type="Rhea" id="RHEA:51388"/>
        <dbReference type="ChEBI" id="CHEBI:15378"/>
        <dbReference type="ChEBI" id="CHEBI:57287"/>
        <dbReference type="ChEBI" id="CHEBI:57288"/>
        <dbReference type="ChEBI" id="CHEBI:59905"/>
        <dbReference type="ChEBI" id="CHEBI:125678"/>
    </reaction>
    <physiologicalReaction direction="left-to-right" evidence="8">
        <dbReference type="Rhea" id="RHEA:51389"/>
    </physiologicalReaction>
</comment>
<evidence type="ECO:0000256" key="11">
    <source>
        <dbReference type="ARBA" id="ARBA00052335"/>
    </source>
</evidence>
<dbReference type="EMBL" id="JAKKPZ010000120">
    <property type="protein sequence ID" value="KAI1701380.1"/>
    <property type="molecule type" value="Genomic_DNA"/>
</dbReference>
<feature type="domain" description="N-acetyltransferase" evidence="13">
    <location>
        <begin position="154"/>
        <end position="211"/>
    </location>
</feature>
<dbReference type="Proteomes" id="UP001201812">
    <property type="component" value="Unassembled WGS sequence"/>
</dbReference>
<dbReference type="InterPro" id="IPR000182">
    <property type="entry name" value="GNAT_dom"/>
</dbReference>
<comment type="similarity">
    <text evidence="3">Belongs to the acetyltransferase family. AANAT subfamily.</text>
</comment>
<comment type="catalytic activity">
    <reaction evidence="5">
        <text>dopamine + (9Z)-octadecenoyl-CoA = N-(9Z-octadecanoyl)-dopamine + CoA + H(+)</text>
        <dbReference type="Rhea" id="RHEA:51380"/>
        <dbReference type="ChEBI" id="CHEBI:15378"/>
        <dbReference type="ChEBI" id="CHEBI:31883"/>
        <dbReference type="ChEBI" id="CHEBI:57287"/>
        <dbReference type="ChEBI" id="CHEBI:57387"/>
        <dbReference type="ChEBI" id="CHEBI:59905"/>
    </reaction>
    <physiologicalReaction direction="left-to-right" evidence="5">
        <dbReference type="Rhea" id="RHEA:51381"/>
    </physiologicalReaction>
</comment>
<evidence type="ECO:0000256" key="10">
    <source>
        <dbReference type="ARBA" id="ARBA00052178"/>
    </source>
</evidence>
<evidence type="ECO:0000256" key="9">
    <source>
        <dbReference type="ARBA" id="ARBA00051823"/>
    </source>
</evidence>
<dbReference type="Pfam" id="PF00583">
    <property type="entry name" value="Acetyltransf_1"/>
    <property type="match status" value="1"/>
</dbReference>
<comment type="catalytic activity">
    <reaction evidence="7">
        <text>serotonin + (5Z,8Z,11Z,14Z)-eicosatetraenoyl-CoA = N-[(5Z,8Z,11Z,14Z)-eicosatetraenoyl]-serotonin + CoA + H(+)</text>
        <dbReference type="Rhea" id="RHEA:51396"/>
        <dbReference type="ChEBI" id="CHEBI:15378"/>
        <dbReference type="ChEBI" id="CHEBI:57287"/>
        <dbReference type="ChEBI" id="CHEBI:57368"/>
        <dbReference type="ChEBI" id="CHEBI:132255"/>
        <dbReference type="ChEBI" id="CHEBI:350546"/>
    </reaction>
    <physiologicalReaction direction="left-to-right" evidence="7">
        <dbReference type="Rhea" id="RHEA:51397"/>
    </physiologicalReaction>
</comment>
<evidence type="ECO:0000256" key="6">
    <source>
        <dbReference type="ARBA" id="ARBA00050849"/>
    </source>
</evidence>
<dbReference type="InterPro" id="IPR016181">
    <property type="entry name" value="Acyl_CoA_acyltransferase"/>
</dbReference>